<dbReference type="InterPro" id="IPR009832">
    <property type="entry name" value="DUF1397"/>
</dbReference>
<evidence type="ECO:0000256" key="1">
    <source>
        <dbReference type="SAM" id="SignalP"/>
    </source>
</evidence>
<feature type="signal peptide" evidence="1">
    <location>
        <begin position="1"/>
        <end position="20"/>
    </location>
</feature>
<organism evidence="2 3">
    <name type="scientific">Haemaphysalis longicornis</name>
    <name type="common">Bush tick</name>
    <dbReference type="NCBI Taxonomy" id="44386"/>
    <lineage>
        <taxon>Eukaryota</taxon>
        <taxon>Metazoa</taxon>
        <taxon>Ecdysozoa</taxon>
        <taxon>Arthropoda</taxon>
        <taxon>Chelicerata</taxon>
        <taxon>Arachnida</taxon>
        <taxon>Acari</taxon>
        <taxon>Parasitiformes</taxon>
        <taxon>Ixodida</taxon>
        <taxon>Ixodoidea</taxon>
        <taxon>Ixodidae</taxon>
        <taxon>Haemaphysalinae</taxon>
        <taxon>Haemaphysalis</taxon>
    </lineage>
</organism>
<evidence type="ECO:0008006" key="4">
    <source>
        <dbReference type="Google" id="ProtNLM"/>
    </source>
</evidence>
<dbReference type="VEuPathDB" id="VectorBase:HLOH_060964"/>
<dbReference type="AlphaFoldDB" id="A0A9J6H5U8"/>
<dbReference type="Proteomes" id="UP000821853">
    <property type="component" value="Chromosome 9"/>
</dbReference>
<dbReference type="Pfam" id="PF07165">
    <property type="entry name" value="DUF1397"/>
    <property type="match status" value="1"/>
</dbReference>
<dbReference type="OrthoDB" id="6481473at2759"/>
<dbReference type="OMA" id="TFCRTYE"/>
<keyword evidence="1" id="KW-0732">Signal</keyword>
<sequence>MLLYLFVVFFYVTLTAESRGQVVPDNCPGQDECYQAAVEEAFNQISTHEELGPLCEALRNETGFQNCASAYGKGTCESDPWAGLADAFVGSLCTEENLRTFRTPPLGTGQCFHFNYSLECATQSPQLAQYGGLARFLRSPRNHTVCKTVSEELRRCAIGVSEGCILKDAIQAALARVAGSLLHAVGCQQDEGGQGTPHEAQDDCAGNHTTAGPAVPGSADCETRMTRVTTCLHDILSPNTVAKELLGHVRTQHMVYDETFCRTYENVLECKRKFLTSDCFTRKSREMLSRNLEAFAKAGTWLCSNERQKLREFTASFNGDGCDPDDDVISQCSEIFVHNVSQSGFAASPAITNRMFMTQLKCIETEFQGCKAGGSARNVVDGYLNVARAAFLTQTAGGLSVSANLILLLLVPLLGFSSERLVCQGA</sequence>
<gene>
    <name evidence="2" type="ORF">HPB48_014741</name>
</gene>
<keyword evidence="3" id="KW-1185">Reference proteome</keyword>
<name>A0A9J6H5U8_HAELO</name>
<accession>A0A9J6H5U8</accession>
<comment type="caution">
    <text evidence="2">The sequence shown here is derived from an EMBL/GenBank/DDBJ whole genome shotgun (WGS) entry which is preliminary data.</text>
</comment>
<evidence type="ECO:0000313" key="3">
    <source>
        <dbReference type="Proteomes" id="UP000821853"/>
    </source>
</evidence>
<proteinExistence type="predicted"/>
<reference evidence="2 3" key="1">
    <citation type="journal article" date="2020" name="Cell">
        <title>Large-Scale Comparative Analyses of Tick Genomes Elucidate Their Genetic Diversity and Vector Capacities.</title>
        <authorList>
            <consortium name="Tick Genome and Microbiome Consortium (TIGMIC)"/>
            <person name="Jia N."/>
            <person name="Wang J."/>
            <person name="Shi W."/>
            <person name="Du L."/>
            <person name="Sun Y."/>
            <person name="Zhan W."/>
            <person name="Jiang J.F."/>
            <person name="Wang Q."/>
            <person name="Zhang B."/>
            <person name="Ji P."/>
            <person name="Bell-Sakyi L."/>
            <person name="Cui X.M."/>
            <person name="Yuan T.T."/>
            <person name="Jiang B.G."/>
            <person name="Yang W.F."/>
            <person name="Lam T.T."/>
            <person name="Chang Q.C."/>
            <person name="Ding S.J."/>
            <person name="Wang X.J."/>
            <person name="Zhu J.G."/>
            <person name="Ruan X.D."/>
            <person name="Zhao L."/>
            <person name="Wei J.T."/>
            <person name="Ye R.Z."/>
            <person name="Que T.C."/>
            <person name="Du C.H."/>
            <person name="Zhou Y.H."/>
            <person name="Cheng J.X."/>
            <person name="Dai P.F."/>
            <person name="Guo W.B."/>
            <person name="Han X.H."/>
            <person name="Huang E.J."/>
            <person name="Li L.F."/>
            <person name="Wei W."/>
            <person name="Gao Y.C."/>
            <person name="Liu J.Z."/>
            <person name="Shao H.Z."/>
            <person name="Wang X."/>
            <person name="Wang C.C."/>
            <person name="Yang T.C."/>
            <person name="Huo Q.B."/>
            <person name="Li W."/>
            <person name="Chen H.Y."/>
            <person name="Chen S.E."/>
            <person name="Zhou L.G."/>
            <person name="Ni X.B."/>
            <person name="Tian J.H."/>
            <person name="Sheng Y."/>
            <person name="Liu T."/>
            <person name="Pan Y.S."/>
            <person name="Xia L.Y."/>
            <person name="Li J."/>
            <person name="Zhao F."/>
            <person name="Cao W.C."/>
        </authorList>
    </citation>
    <scope>NUCLEOTIDE SEQUENCE [LARGE SCALE GENOMIC DNA]</scope>
    <source>
        <strain evidence="2">HaeL-2018</strain>
    </source>
</reference>
<feature type="chain" id="PRO_5039899871" description="Secreted protein" evidence="1">
    <location>
        <begin position="21"/>
        <end position="426"/>
    </location>
</feature>
<evidence type="ECO:0000313" key="2">
    <source>
        <dbReference type="EMBL" id="KAH9382191.1"/>
    </source>
</evidence>
<dbReference type="EMBL" id="JABSTR010000011">
    <property type="protein sequence ID" value="KAH9382191.1"/>
    <property type="molecule type" value="Genomic_DNA"/>
</dbReference>
<protein>
    <recommendedName>
        <fullName evidence="4">Secreted protein</fullName>
    </recommendedName>
</protein>